<name>A0A6L5HWM5_9PSED</name>
<evidence type="ECO:0000313" key="2">
    <source>
        <dbReference type="EMBL" id="MQU07749.1"/>
    </source>
</evidence>
<comment type="caution">
    <text evidence="2">The sequence shown here is derived from an EMBL/GenBank/DDBJ whole genome shotgun (WGS) entry which is preliminary data.</text>
</comment>
<organism evidence="2 3">
    <name type="scientific">Pseudomonas helleri</name>
    <dbReference type="NCBI Taxonomy" id="1608996"/>
    <lineage>
        <taxon>Bacteria</taxon>
        <taxon>Pseudomonadati</taxon>
        <taxon>Pseudomonadota</taxon>
        <taxon>Gammaproteobacteria</taxon>
        <taxon>Pseudomonadales</taxon>
        <taxon>Pseudomonadaceae</taxon>
        <taxon>Pseudomonas</taxon>
    </lineage>
</organism>
<protein>
    <submittedName>
        <fullName evidence="2">Uncharacterized protein</fullName>
    </submittedName>
</protein>
<dbReference type="AlphaFoldDB" id="A0A6L5HWM5"/>
<feature type="chain" id="PRO_5026826955" evidence="1">
    <location>
        <begin position="22"/>
        <end position="239"/>
    </location>
</feature>
<reference evidence="2 3" key="1">
    <citation type="submission" date="2019-10" db="EMBL/GenBank/DDBJ databases">
        <title>Evaluation of single-gene subtyping targets for Pseudomonas.</title>
        <authorList>
            <person name="Reichler S.J."/>
            <person name="Orsi R.H."/>
            <person name="Wiedmann M."/>
            <person name="Martin N.H."/>
            <person name="Murphy S.I."/>
        </authorList>
    </citation>
    <scope>NUCLEOTIDE SEQUENCE [LARGE SCALE GENOMIC DNA]</scope>
    <source>
        <strain evidence="2 3">FSL R10-1637</strain>
    </source>
</reference>
<sequence>MKIQKIALSILAIAISSSAFASTPTESNYVKITADAYARATHSLRGESESTDSKNERTLILINSNSNTVYTYKLYSEQESKTVQDLSEKLSKLGLSDGLINTTNQAQLDESRKDSVYESQFDNTVNIARKGLLGSLYFAPSEIQKFKEIDSSLRAQYAAASKNIIDNNLKFNLDQTLAPVDSDVRNGIVKFANEHKAKENARAISEFNALQEIALKEPDLAVKALIKQAADLKLASYAK</sequence>
<gene>
    <name evidence="2" type="ORF">GHO27_18895</name>
</gene>
<evidence type="ECO:0000313" key="3">
    <source>
        <dbReference type="Proteomes" id="UP000478064"/>
    </source>
</evidence>
<dbReference type="RefSeq" id="WP_153374540.1">
    <property type="nucleotide sequence ID" value="NZ_WIVU01000044.1"/>
</dbReference>
<proteinExistence type="predicted"/>
<keyword evidence="1" id="KW-0732">Signal</keyword>
<accession>A0A6L5HWM5</accession>
<dbReference type="Proteomes" id="UP000478064">
    <property type="component" value="Unassembled WGS sequence"/>
</dbReference>
<feature type="signal peptide" evidence="1">
    <location>
        <begin position="1"/>
        <end position="21"/>
    </location>
</feature>
<evidence type="ECO:0000256" key="1">
    <source>
        <dbReference type="SAM" id="SignalP"/>
    </source>
</evidence>
<dbReference type="EMBL" id="WIVU01000044">
    <property type="protein sequence ID" value="MQU07749.1"/>
    <property type="molecule type" value="Genomic_DNA"/>
</dbReference>